<dbReference type="PANTHER" id="PTHR35807:SF1">
    <property type="entry name" value="TRANSCRIPTIONAL REGULATOR REDD"/>
    <property type="match status" value="1"/>
</dbReference>
<dbReference type="EMBL" id="JAPDOD010000001">
    <property type="protein sequence ID" value="MDA0158838.1"/>
    <property type="molecule type" value="Genomic_DNA"/>
</dbReference>
<dbReference type="GO" id="GO:0003677">
    <property type="term" value="F:DNA binding"/>
    <property type="evidence" value="ECO:0007669"/>
    <property type="project" value="UniProtKB-UniRule"/>
</dbReference>
<evidence type="ECO:0000256" key="3">
    <source>
        <dbReference type="ARBA" id="ARBA00023125"/>
    </source>
</evidence>
<sequence length="1306" mass="140356">MSGDGLRFGLLGPLAVTRGDEPVPLAGARRRALLALLVLHARELMTSDRLAEELWVGRPPATARTALQMHIRALRQALGSELPLRTVPGGYVLEIAAEACDVSEFEQRAAAGAAALRAGDPETARRELVAALSLWRGPALGELADEPSARPEAARLEDLRSSTVEARIDADLALGRHADLPGELAALIAEHPYRERLRGQLMLALYRCGRQADALAEYQRARDTLVDELGLDPGEELQRLQQAILAHHVSLDPPPRPKSAAPDIAAASEATPPDALDAASSAPAWLDRRTVIALLAAVHAEADPEDAGRLIGAVGERVRVHVERFGGMSGPLSAGALPAAFGVPAAHEDDAERAVRAALAIRDELRDEPSVHVRVAVATTEALVGEGSDPGDLAGPATWLLSAVSAGSVVVDDRTRKATRQPIEYRLVENGWEALAARTGIREGPPARAPLAGRRAELALLAAGLERVCETRAPALFTVVGPPGIGKSRLLAELDPQGARVLTGRSLPYGPGLSFWALGEMVKRLAGVLESDSTADAGGKLAALVADTVSDASAAEWVLRHATGLVGAGPTDAVPAGDRRAQEFAAWRTLLEALAEERTLILVFEDVHWADDGLLDFIDHLVDWATQAPMLLVTTARPELLERRPQWGGGKPDSTTLTLGPLSADDTAALVAALARGSLTPRQTGELIERSGGNPLYAEQYVEALGESDGGTPDLPDTVRAIIAARLDALPASDRHLLQDAAVIGQVFWPSAVTAQDAEERLRALERRQLVRRNRRSSIAGQPEYGFVHALLREVAYEQIPRAQRMVKHLGAAGWIEALGRPDDHAELLGHHYQQALALSRSAERDLGPVVPEARAALAYAGDRARVLYAFAAAERFYSDALALWPQDAQHERAELIHRRAVAASERGEEDRGEALDQAIEALRASGEEVLVADLARLRADVWWLTGEHDRCWDHLNLAWELVVDAPASPVKARVLAEFVRFDMFAGRYDAERVRAALDITGALGLDELRAHVLISAGTARVGQADDEGFEQLTEGLEAARAGNWLWAVARGATNLCSGLNFHGRAREALEANHEALHAVERLGSPSQWRVVRTNMIEQWAEAGDWELAVPAADEFLAESERLGVFYNAIAVAFVRAMLRLGLGDLDGAIADQAFAVEHARVAKDPQNLYYALAVAVHVHADTGRLDKARERFDELLSLDPAAFRYIGHAGGDVAWAAPMIDRTKPAQRALAAAEWPSFQAARALMAGDAPRAAAIYDTHGAARSAALARLRSGEPAQLHHALEFFTRVGATRYARECERLLVAAL</sequence>
<accession>A0A9X3MPF4</accession>
<dbReference type="InterPro" id="IPR029787">
    <property type="entry name" value="Nucleotide_cyclase"/>
</dbReference>
<evidence type="ECO:0000313" key="8">
    <source>
        <dbReference type="EMBL" id="MDA0158838.1"/>
    </source>
</evidence>
<dbReference type="SMART" id="SM00862">
    <property type="entry name" value="Trans_reg_C"/>
    <property type="match status" value="1"/>
</dbReference>
<dbReference type="InterPro" id="IPR036388">
    <property type="entry name" value="WH-like_DNA-bd_sf"/>
</dbReference>
<dbReference type="FunFam" id="1.25.40.10:FF:000222">
    <property type="entry name" value="SARP family transcriptional regulator"/>
    <property type="match status" value="1"/>
</dbReference>
<dbReference type="SUPFAM" id="SSF46894">
    <property type="entry name" value="C-terminal effector domain of the bipartite response regulators"/>
    <property type="match status" value="1"/>
</dbReference>
<dbReference type="InterPro" id="IPR005158">
    <property type="entry name" value="BTAD"/>
</dbReference>
<gene>
    <name evidence="8" type="ORF">OM076_01065</name>
</gene>
<feature type="DNA-binding region" description="OmpR/PhoB-type" evidence="5">
    <location>
        <begin position="1"/>
        <end position="95"/>
    </location>
</feature>
<feature type="compositionally biased region" description="Low complexity" evidence="6">
    <location>
        <begin position="260"/>
        <end position="279"/>
    </location>
</feature>
<feature type="region of interest" description="Disordered" evidence="6">
    <location>
        <begin position="250"/>
        <end position="279"/>
    </location>
</feature>
<dbReference type="SMART" id="SM01043">
    <property type="entry name" value="BTAD"/>
    <property type="match status" value="1"/>
</dbReference>
<comment type="similarity">
    <text evidence="1">Belongs to the AfsR/DnrI/RedD regulatory family.</text>
</comment>
<keyword evidence="2" id="KW-0805">Transcription regulation</keyword>
<dbReference type="RefSeq" id="WP_270037437.1">
    <property type="nucleotide sequence ID" value="NZ_JAPDOD010000001.1"/>
</dbReference>
<dbReference type="GO" id="GO:0000160">
    <property type="term" value="P:phosphorelay signal transduction system"/>
    <property type="evidence" value="ECO:0007669"/>
    <property type="project" value="InterPro"/>
</dbReference>
<dbReference type="InterPro" id="IPR001867">
    <property type="entry name" value="OmpR/PhoB-type_DNA-bd"/>
</dbReference>
<dbReference type="PROSITE" id="PS51755">
    <property type="entry name" value="OMPR_PHOB"/>
    <property type="match status" value="1"/>
</dbReference>
<name>A0A9X3MPF4_9ACTN</name>
<dbReference type="Pfam" id="PF03704">
    <property type="entry name" value="BTAD"/>
    <property type="match status" value="1"/>
</dbReference>
<dbReference type="InterPro" id="IPR041664">
    <property type="entry name" value="AAA_16"/>
</dbReference>
<dbReference type="CDD" id="cd15831">
    <property type="entry name" value="BTAD"/>
    <property type="match status" value="1"/>
</dbReference>
<reference evidence="8" key="1">
    <citation type="submission" date="2022-10" db="EMBL/GenBank/DDBJ databases">
        <title>The WGS of Solirubrobacter ginsenosidimutans DSM 21036.</title>
        <authorList>
            <person name="Jiang Z."/>
        </authorList>
    </citation>
    <scope>NUCLEOTIDE SEQUENCE</scope>
    <source>
        <strain evidence="8">DSM 21036</strain>
    </source>
</reference>
<dbReference type="InterPro" id="IPR027417">
    <property type="entry name" value="P-loop_NTPase"/>
</dbReference>
<dbReference type="InterPro" id="IPR051677">
    <property type="entry name" value="AfsR-DnrI-RedD_regulator"/>
</dbReference>
<evidence type="ECO:0000259" key="7">
    <source>
        <dbReference type="PROSITE" id="PS51755"/>
    </source>
</evidence>
<keyword evidence="9" id="KW-1185">Reference proteome</keyword>
<dbReference type="Gene3D" id="3.30.70.1230">
    <property type="entry name" value="Nucleotide cyclase"/>
    <property type="match status" value="1"/>
</dbReference>
<protein>
    <submittedName>
        <fullName evidence="8">AAA family ATPase</fullName>
    </submittedName>
</protein>
<evidence type="ECO:0000256" key="4">
    <source>
        <dbReference type="ARBA" id="ARBA00023163"/>
    </source>
</evidence>
<organism evidence="8 9">
    <name type="scientific">Solirubrobacter ginsenosidimutans</name>
    <dbReference type="NCBI Taxonomy" id="490573"/>
    <lineage>
        <taxon>Bacteria</taxon>
        <taxon>Bacillati</taxon>
        <taxon>Actinomycetota</taxon>
        <taxon>Thermoleophilia</taxon>
        <taxon>Solirubrobacterales</taxon>
        <taxon>Solirubrobacteraceae</taxon>
        <taxon>Solirubrobacter</taxon>
    </lineage>
</organism>
<evidence type="ECO:0000256" key="6">
    <source>
        <dbReference type="SAM" id="MobiDB-lite"/>
    </source>
</evidence>
<evidence type="ECO:0000256" key="5">
    <source>
        <dbReference type="PROSITE-ProRule" id="PRU01091"/>
    </source>
</evidence>
<dbReference type="InterPro" id="IPR011990">
    <property type="entry name" value="TPR-like_helical_dom_sf"/>
</dbReference>
<dbReference type="Proteomes" id="UP001149140">
    <property type="component" value="Unassembled WGS sequence"/>
</dbReference>
<dbReference type="InterPro" id="IPR016032">
    <property type="entry name" value="Sig_transdc_resp-reg_C-effctor"/>
</dbReference>
<dbReference type="Gene3D" id="1.25.40.10">
    <property type="entry name" value="Tetratricopeptide repeat domain"/>
    <property type="match status" value="2"/>
</dbReference>
<dbReference type="Gene3D" id="1.10.10.10">
    <property type="entry name" value="Winged helix-like DNA-binding domain superfamily/Winged helix DNA-binding domain"/>
    <property type="match status" value="1"/>
</dbReference>
<comment type="caution">
    <text evidence="8">The sequence shown here is derived from an EMBL/GenBank/DDBJ whole genome shotgun (WGS) entry which is preliminary data.</text>
</comment>
<feature type="domain" description="OmpR/PhoB-type" evidence="7">
    <location>
        <begin position="1"/>
        <end position="95"/>
    </location>
</feature>
<keyword evidence="4" id="KW-0804">Transcription</keyword>
<dbReference type="PANTHER" id="PTHR35807">
    <property type="entry name" value="TRANSCRIPTIONAL REGULATOR REDD-RELATED"/>
    <property type="match status" value="1"/>
</dbReference>
<dbReference type="SUPFAM" id="SSF55073">
    <property type="entry name" value="Nucleotide cyclase"/>
    <property type="match status" value="1"/>
</dbReference>
<dbReference type="GO" id="GO:0006355">
    <property type="term" value="P:regulation of DNA-templated transcription"/>
    <property type="evidence" value="ECO:0007669"/>
    <property type="project" value="InterPro"/>
</dbReference>
<evidence type="ECO:0000313" key="9">
    <source>
        <dbReference type="Proteomes" id="UP001149140"/>
    </source>
</evidence>
<dbReference type="Pfam" id="PF00486">
    <property type="entry name" value="Trans_reg_C"/>
    <property type="match status" value="1"/>
</dbReference>
<keyword evidence="3 5" id="KW-0238">DNA-binding</keyword>
<evidence type="ECO:0000256" key="1">
    <source>
        <dbReference type="ARBA" id="ARBA00005820"/>
    </source>
</evidence>
<proteinExistence type="inferred from homology"/>
<dbReference type="SUPFAM" id="SSF52540">
    <property type="entry name" value="P-loop containing nucleoside triphosphate hydrolases"/>
    <property type="match status" value="1"/>
</dbReference>
<dbReference type="Pfam" id="PF13191">
    <property type="entry name" value="AAA_16"/>
    <property type="match status" value="1"/>
</dbReference>
<evidence type="ECO:0000256" key="2">
    <source>
        <dbReference type="ARBA" id="ARBA00023015"/>
    </source>
</evidence>
<dbReference type="SUPFAM" id="SSF48452">
    <property type="entry name" value="TPR-like"/>
    <property type="match status" value="2"/>
</dbReference>